<reference evidence="2" key="1">
    <citation type="submission" date="2022-10" db="EMBL/GenBank/DDBJ databases">
        <title>Whole genome sequencing of three plant growth promoting bacteria isolated from Vachellia tortilis subsp. raddiana in Morocco.</title>
        <authorList>
            <person name="Hnini M."/>
            <person name="Zouagui R."/>
            <person name="Zouagui H."/>
            <person name="Chemao Elfihri M.-W."/>
            <person name="Ibrahimi A."/>
            <person name="Sbabou L."/>
            <person name="Aurag J."/>
        </authorList>
    </citation>
    <scope>NUCLEOTIDE SEQUENCE</scope>
    <source>
        <strain evidence="2">LMR678</strain>
    </source>
</reference>
<accession>A0ABT4KR15</accession>
<keyword evidence="3" id="KW-1185">Reference proteome</keyword>
<feature type="compositionally biased region" description="Basic residues" evidence="1">
    <location>
        <begin position="86"/>
        <end position="96"/>
    </location>
</feature>
<gene>
    <name evidence="2" type="ORF">O3W52_26020</name>
</gene>
<proteinExistence type="predicted"/>
<evidence type="ECO:0000313" key="2">
    <source>
        <dbReference type="EMBL" id="MCZ4093327.1"/>
    </source>
</evidence>
<evidence type="ECO:0000313" key="3">
    <source>
        <dbReference type="Proteomes" id="UP001079430"/>
    </source>
</evidence>
<sequence length="106" mass="12151">MRDNWLDAVQIIKTLTTRRTGQNSARTLSDGKPEDYFGDIGDDDNDSTLMSLVTSLIEERSKPWNPNMVRDPVQEKLLEIIEDKRKPPRRSRRSRVLAKSLPTPAT</sequence>
<organism evidence="2 3">
    <name type="scientific">Sinorhizobium psoraleae</name>
    <dbReference type="NCBI Taxonomy" id="520838"/>
    <lineage>
        <taxon>Bacteria</taxon>
        <taxon>Pseudomonadati</taxon>
        <taxon>Pseudomonadota</taxon>
        <taxon>Alphaproteobacteria</taxon>
        <taxon>Hyphomicrobiales</taxon>
        <taxon>Rhizobiaceae</taxon>
        <taxon>Sinorhizobium/Ensifer group</taxon>
        <taxon>Sinorhizobium</taxon>
    </lineage>
</organism>
<dbReference type="Proteomes" id="UP001079430">
    <property type="component" value="Unassembled WGS sequence"/>
</dbReference>
<evidence type="ECO:0000256" key="1">
    <source>
        <dbReference type="SAM" id="MobiDB-lite"/>
    </source>
</evidence>
<name>A0ABT4KR15_9HYPH</name>
<feature type="region of interest" description="Disordered" evidence="1">
    <location>
        <begin position="80"/>
        <end position="106"/>
    </location>
</feature>
<feature type="region of interest" description="Disordered" evidence="1">
    <location>
        <begin position="19"/>
        <end position="43"/>
    </location>
</feature>
<comment type="caution">
    <text evidence="2">The sequence shown here is derived from an EMBL/GenBank/DDBJ whole genome shotgun (WGS) entry which is preliminary data.</text>
</comment>
<dbReference type="RefSeq" id="WP_269285082.1">
    <property type="nucleotide sequence ID" value="NZ_JAPVOI010000005.1"/>
</dbReference>
<protein>
    <submittedName>
        <fullName evidence="2">Uncharacterized protein</fullName>
    </submittedName>
</protein>
<dbReference type="EMBL" id="JAPVOI010000005">
    <property type="protein sequence ID" value="MCZ4093327.1"/>
    <property type="molecule type" value="Genomic_DNA"/>
</dbReference>